<dbReference type="Gene3D" id="3.30.160.250">
    <property type="match status" value="1"/>
</dbReference>
<dbReference type="AlphaFoldDB" id="A0A0R2JQU7"/>
<reference evidence="2" key="2">
    <citation type="submission" date="2016-11" db="EMBL/GenBank/DDBJ databases">
        <authorList>
            <person name="Jaros S."/>
            <person name="Januszkiewicz K."/>
            <person name="Wedrychowicz H."/>
        </authorList>
    </citation>
    <scope>NUCLEOTIDE SEQUENCE [LARGE SCALE GENOMIC DNA]</scope>
    <source>
        <strain evidence="2">ACA-DC 1533</strain>
    </source>
</reference>
<organism evidence="1 3">
    <name type="scientific">Ligilactobacillus acidipiscis</name>
    <dbReference type="NCBI Taxonomy" id="89059"/>
    <lineage>
        <taxon>Bacteria</taxon>
        <taxon>Bacillati</taxon>
        <taxon>Bacillota</taxon>
        <taxon>Bacilli</taxon>
        <taxon>Lactobacillales</taxon>
        <taxon>Lactobacillaceae</taxon>
        <taxon>Ligilactobacillus</taxon>
    </lineage>
</organism>
<dbReference type="EMBL" id="JQBK01000142">
    <property type="protein sequence ID" value="KRN79464.1"/>
    <property type="molecule type" value="Genomic_DNA"/>
</dbReference>
<dbReference type="Proteomes" id="UP000051491">
    <property type="component" value="Unassembled WGS sequence"/>
</dbReference>
<accession>A0A0R2JQU7</accession>
<sequence length="85" mass="9743">MSDVAISFPVKITKPKDEDEPYVVYFPDFDEYLYAESFSDSFVQAQEFLKEHLLDDDLPEPSEVLPFAKEGQFTSFVTVPKALVD</sequence>
<dbReference type="PATRIC" id="fig|89059.3.peg.503"/>
<dbReference type="GeneID" id="95350022"/>
<dbReference type="Proteomes" id="UP000190935">
    <property type="component" value="Chromosome I"/>
</dbReference>
<gene>
    <name evidence="1" type="ORF">IV43_GL000494</name>
    <name evidence="2" type="ORF">LAC1533_1912</name>
</gene>
<reference evidence="4" key="3">
    <citation type="submission" date="2016-11" db="EMBL/GenBank/DDBJ databases">
        <authorList>
            <person name="Papadimitriou K."/>
        </authorList>
    </citation>
    <scope>NUCLEOTIDE SEQUENCE [LARGE SCALE GENOMIC DNA]</scope>
    <source>
        <strain evidence="4">ACA-DC 1533</strain>
    </source>
</reference>
<dbReference type="OrthoDB" id="9919298at2"/>
<dbReference type="InterPro" id="IPR035069">
    <property type="entry name" value="TTHA1013/TTHA0281-like"/>
</dbReference>
<proteinExistence type="predicted"/>
<dbReference type="SUPFAM" id="SSF143100">
    <property type="entry name" value="TTHA1013/TTHA0281-like"/>
    <property type="match status" value="1"/>
</dbReference>
<dbReference type="KEGG" id="laca:LAC1533_1912"/>
<protein>
    <submittedName>
        <fullName evidence="1">Uncharacterized protein</fullName>
    </submittedName>
</protein>
<evidence type="ECO:0000313" key="2">
    <source>
        <dbReference type="EMBL" id="SFV41335.1"/>
    </source>
</evidence>
<evidence type="ECO:0000313" key="4">
    <source>
        <dbReference type="Proteomes" id="UP000190935"/>
    </source>
</evidence>
<name>A0A0R2JQU7_9LACO</name>
<evidence type="ECO:0000313" key="1">
    <source>
        <dbReference type="EMBL" id="KRN79464.1"/>
    </source>
</evidence>
<dbReference type="EMBL" id="LT630287">
    <property type="protein sequence ID" value="SFV41335.1"/>
    <property type="molecule type" value="Genomic_DNA"/>
</dbReference>
<reference evidence="1 3" key="1">
    <citation type="journal article" date="2015" name="Genome Announc.">
        <title>Expanding the biotechnology potential of lactobacilli through comparative genomics of 213 strains and associated genera.</title>
        <authorList>
            <person name="Sun Z."/>
            <person name="Harris H.M."/>
            <person name="McCann A."/>
            <person name="Guo C."/>
            <person name="Argimon S."/>
            <person name="Zhang W."/>
            <person name="Yang X."/>
            <person name="Jeffery I.B."/>
            <person name="Cooney J.C."/>
            <person name="Kagawa T.F."/>
            <person name="Liu W."/>
            <person name="Song Y."/>
            <person name="Salvetti E."/>
            <person name="Wrobel A."/>
            <person name="Rasinkangas P."/>
            <person name="Parkhill J."/>
            <person name="Rea M.C."/>
            <person name="O'Sullivan O."/>
            <person name="Ritari J."/>
            <person name="Douillard F.P."/>
            <person name="Paul Ross R."/>
            <person name="Yang R."/>
            <person name="Briner A.E."/>
            <person name="Felis G.E."/>
            <person name="de Vos W.M."/>
            <person name="Barrangou R."/>
            <person name="Klaenhammer T.R."/>
            <person name="Caufield P.W."/>
            <person name="Cui Y."/>
            <person name="Zhang H."/>
            <person name="O'Toole P.W."/>
        </authorList>
    </citation>
    <scope>NUCLEOTIDE SEQUENCE [LARGE SCALE GENOMIC DNA]</scope>
    <source>
        <strain evidence="1 3">DSM 15353</strain>
    </source>
</reference>
<dbReference type="RefSeq" id="WP_010498484.1">
    <property type="nucleotide sequence ID" value="NZ_JBHUGU010000002.1"/>
</dbReference>
<evidence type="ECO:0000313" key="3">
    <source>
        <dbReference type="Proteomes" id="UP000051491"/>
    </source>
</evidence>